<accession>A0A9X1FW71</accession>
<proteinExistence type="predicted"/>
<gene>
    <name evidence="1" type="ORF">KX928_13215</name>
</gene>
<dbReference type="PANTHER" id="PTHR28047">
    <property type="entry name" value="PROTEIN DCG1"/>
    <property type="match status" value="1"/>
</dbReference>
<dbReference type="RefSeq" id="WP_219503196.1">
    <property type="nucleotide sequence ID" value="NZ_JAHXDN010000003.1"/>
</dbReference>
<reference evidence="1" key="1">
    <citation type="submission" date="2021-07" db="EMBL/GenBank/DDBJ databases">
        <title>Roseobacter insulae sp. nov., isolated from a tidal flat.</title>
        <authorList>
            <person name="Park S."/>
            <person name="Yoon J.-H."/>
        </authorList>
    </citation>
    <scope>NUCLEOTIDE SEQUENCE</scope>
    <source>
        <strain evidence="1">YSTF-M11</strain>
    </source>
</reference>
<evidence type="ECO:0000313" key="1">
    <source>
        <dbReference type="EMBL" id="MBW4708742.1"/>
    </source>
</evidence>
<sequence>MIVLINPNSTASMTQAMLRTARDAAPDAQFEGWTSHDGPPAIQGEADGRLAAAPLLKLVAEASDRGASAIIIGCFDDTALDAAHKIADCPVVGIGQAAYHFAALTGERFSVVTTLDVSVPILRANIIRYGLDRHLVNVRASGIPVLALEEQSKSASDQVIAEVQTAVREDNVQSVVLGCGGMVDIVQEAARAGPIRLIDGVRAAACFAGQL</sequence>
<dbReference type="InterPro" id="IPR052186">
    <property type="entry name" value="Hydantoin_racemase-like"/>
</dbReference>
<keyword evidence="2" id="KW-1185">Reference proteome</keyword>
<dbReference type="Proteomes" id="UP001138661">
    <property type="component" value="Unassembled WGS sequence"/>
</dbReference>
<dbReference type="AlphaFoldDB" id="A0A9X1FW71"/>
<dbReference type="GO" id="GO:0047661">
    <property type="term" value="F:amino-acid racemase activity"/>
    <property type="evidence" value="ECO:0007669"/>
    <property type="project" value="InterPro"/>
</dbReference>
<name>A0A9X1FW71_9RHOB</name>
<dbReference type="Pfam" id="PF01177">
    <property type="entry name" value="Asp_Glu_race"/>
    <property type="match status" value="1"/>
</dbReference>
<dbReference type="EMBL" id="JAHXDN010000003">
    <property type="protein sequence ID" value="MBW4708742.1"/>
    <property type="molecule type" value="Genomic_DNA"/>
</dbReference>
<dbReference type="InterPro" id="IPR015942">
    <property type="entry name" value="Asp/Glu/hydantoin_racemase"/>
</dbReference>
<dbReference type="PANTHER" id="PTHR28047:SF5">
    <property type="entry name" value="PROTEIN DCG1"/>
    <property type="match status" value="1"/>
</dbReference>
<evidence type="ECO:0000313" key="2">
    <source>
        <dbReference type="Proteomes" id="UP001138661"/>
    </source>
</evidence>
<comment type="caution">
    <text evidence="1">The sequence shown here is derived from an EMBL/GenBank/DDBJ whole genome shotgun (WGS) entry which is preliminary data.</text>
</comment>
<protein>
    <submittedName>
        <fullName evidence="1">Aspartate/glutamate racemase family protein</fullName>
    </submittedName>
</protein>
<organism evidence="1 2">
    <name type="scientific">Roseobacter insulae</name>
    <dbReference type="NCBI Taxonomy" id="2859783"/>
    <lineage>
        <taxon>Bacteria</taxon>
        <taxon>Pseudomonadati</taxon>
        <taxon>Pseudomonadota</taxon>
        <taxon>Alphaproteobacteria</taxon>
        <taxon>Rhodobacterales</taxon>
        <taxon>Roseobacteraceae</taxon>
        <taxon>Roseobacter</taxon>
    </lineage>
</organism>